<dbReference type="VEuPathDB" id="FungiDB:AeMF1_004060"/>
<protein>
    <submittedName>
        <fullName evidence="2">Uncharacterized protein</fullName>
    </submittedName>
</protein>
<name>A0A6G0W430_9STRA</name>
<dbReference type="AlphaFoldDB" id="A0A6G0W430"/>
<gene>
    <name evidence="2" type="ORF">Ae201684_018910</name>
</gene>
<evidence type="ECO:0000313" key="2">
    <source>
        <dbReference type="EMBL" id="KAF0721804.1"/>
    </source>
</evidence>
<accession>A0A6G0W430</accession>
<dbReference type="EMBL" id="VJMJ01000364">
    <property type="protein sequence ID" value="KAF0721804.1"/>
    <property type="molecule type" value="Genomic_DNA"/>
</dbReference>
<evidence type="ECO:0000256" key="1">
    <source>
        <dbReference type="SAM" id="MobiDB-lite"/>
    </source>
</evidence>
<reference evidence="2 3" key="1">
    <citation type="submission" date="2019-07" db="EMBL/GenBank/DDBJ databases">
        <title>Genomics analysis of Aphanomyces spp. identifies a new class of oomycete effector associated with host adaptation.</title>
        <authorList>
            <person name="Gaulin E."/>
        </authorList>
    </citation>
    <scope>NUCLEOTIDE SEQUENCE [LARGE SCALE GENOMIC DNA]</scope>
    <source>
        <strain evidence="2 3">ATCC 201684</strain>
    </source>
</reference>
<comment type="caution">
    <text evidence="2">The sequence shown here is derived from an EMBL/GenBank/DDBJ whole genome shotgun (WGS) entry which is preliminary data.</text>
</comment>
<keyword evidence="3" id="KW-1185">Reference proteome</keyword>
<organism evidence="2 3">
    <name type="scientific">Aphanomyces euteiches</name>
    <dbReference type="NCBI Taxonomy" id="100861"/>
    <lineage>
        <taxon>Eukaryota</taxon>
        <taxon>Sar</taxon>
        <taxon>Stramenopiles</taxon>
        <taxon>Oomycota</taxon>
        <taxon>Saprolegniomycetes</taxon>
        <taxon>Saprolegniales</taxon>
        <taxon>Verrucalvaceae</taxon>
        <taxon>Aphanomyces</taxon>
    </lineage>
</organism>
<feature type="region of interest" description="Disordered" evidence="1">
    <location>
        <begin position="228"/>
        <end position="248"/>
    </location>
</feature>
<dbReference type="Proteomes" id="UP000481153">
    <property type="component" value="Unassembled WGS sequence"/>
</dbReference>
<sequence>MPKTLDSDDETPNLQVSEYSDFLDFLVWAIRKNSVESLYKDQNIALPEVYGEDMKIIFSGIRRSVALVGQYEHLDFLLIRRREKINSLICGFEQLLFVLELCTELALAVLPFQLNWYPSEEMLVSQHAPDELDAAKFSTKHCSFDHISSENDAIGFIFHKTKTSQEGTKNKDPKHCYAYPEKPSVCLFLAIAIYLGCNRGVGDTALFPGSKQKDRFGKSLGRLLGDGSDHTDDVSCSSSSKKKRDLGTHSIRKGAATFVSSGSTGGPSIVSVYCQRLFALWSVVG</sequence>
<proteinExistence type="predicted"/>
<evidence type="ECO:0000313" key="3">
    <source>
        <dbReference type="Proteomes" id="UP000481153"/>
    </source>
</evidence>